<dbReference type="SMART" id="SM00320">
    <property type="entry name" value="WD40"/>
    <property type="match status" value="3"/>
</dbReference>
<dbReference type="PANTHER" id="PTHR19865:SF0">
    <property type="entry name" value="U3 SMALL NUCLEOLAR RNA-INTERACTING PROTEIN 2"/>
    <property type="match status" value="1"/>
</dbReference>
<organism evidence="7 8">
    <name type="scientific">Hydnomerulius pinastri MD-312</name>
    <dbReference type="NCBI Taxonomy" id="994086"/>
    <lineage>
        <taxon>Eukaryota</taxon>
        <taxon>Fungi</taxon>
        <taxon>Dikarya</taxon>
        <taxon>Basidiomycota</taxon>
        <taxon>Agaricomycotina</taxon>
        <taxon>Agaricomycetes</taxon>
        <taxon>Agaricomycetidae</taxon>
        <taxon>Boletales</taxon>
        <taxon>Boletales incertae sedis</taxon>
        <taxon>Leucogyrophana</taxon>
    </lineage>
</organism>
<dbReference type="SUPFAM" id="SSF50978">
    <property type="entry name" value="WD40 repeat-like"/>
    <property type="match status" value="1"/>
</dbReference>
<dbReference type="InterPro" id="IPR001680">
    <property type="entry name" value="WD40_rpt"/>
</dbReference>
<feature type="region of interest" description="Disordered" evidence="6">
    <location>
        <begin position="1"/>
        <end position="97"/>
    </location>
</feature>
<keyword evidence="8" id="KW-1185">Reference proteome</keyword>
<dbReference type="InterPro" id="IPR036322">
    <property type="entry name" value="WD40_repeat_dom_sf"/>
</dbReference>
<keyword evidence="4" id="KW-0539">Nucleus</keyword>
<dbReference type="InterPro" id="IPR015943">
    <property type="entry name" value="WD40/YVTN_repeat-like_dom_sf"/>
</dbReference>
<dbReference type="Pfam" id="PF00400">
    <property type="entry name" value="WD40"/>
    <property type="match status" value="3"/>
</dbReference>
<dbReference type="EMBL" id="KN839886">
    <property type="protein sequence ID" value="KIJ59519.1"/>
    <property type="molecule type" value="Genomic_DNA"/>
</dbReference>
<feature type="repeat" description="WD" evidence="5">
    <location>
        <begin position="250"/>
        <end position="291"/>
    </location>
</feature>
<evidence type="ECO:0000256" key="5">
    <source>
        <dbReference type="PROSITE-ProRule" id="PRU00221"/>
    </source>
</evidence>
<proteinExistence type="predicted"/>
<dbReference type="PANTHER" id="PTHR19865">
    <property type="entry name" value="U3 SMALL NUCLEOLAR RNA INTERACTING PROTEIN 2"/>
    <property type="match status" value="1"/>
</dbReference>
<protein>
    <submittedName>
        <fullName evidence="7">Unplaced genomic scaffold scaffold_52, whole genome shotgun sequence</fullName>
    </submittedName>
</protein>
<reference evidence="7 8" key="1">
    <citation type="submission" date="2014-04" db="EMBL/GenBank/DDBJ databases">
        <title>Evolutionary Origins and Diversification of the Mycorrhizal Mutualists.</title>
        <authorList>
            <consortium name="DOE Joint Genome Institute"/>
            <consortium name="Mycorrhizal Genomics Consortium"/>
            <person name="Kohler A."/>
            <person name="Kuo A."/>
            <person name="Nagy L.G."/>
            <person name="Floudas D."/>
            <person name="Copeland A."/>
            <person name="Barry K.W."/>
            <person name="Cichocki N."/>
            <person name="Veneault-Fourrey C."/>
            <person name="LaButti K."/>
            <person name="Lindquist E.A."/>
            <person name="Lipzen A."/>
            <person name="Lundell T."/>
            <person name="Morin E."/>
            <person name="Murat C."/>
            <person name="Riley R."/>
            <person name="Ohm R."/>
            <person name="Sun H."/>
            <person name="Tunlid A."/>
            <person name="Henrissat B."/>
            <person name="Grigoriev I.V."/>
            <person name="Hibbett D.S."/>
            <person name="Martin F."/>
        </authorList>
    </citation>
    <scope>NUCLEOTIDE SEQUENCE [LARGE SCALE GENOMIC DNA]</scope>
    <source>
        <strain evidence="7 8">MD-312</strain>
    </source>
</reference>
<feature type="compositionally biased region" description="Acidic residues" evidence="6">
    <location>
        <begin position="61"/>
        <end position="75"/>
    </location>
</feature>
<feature type="repeat" description="WD" evidence="5">
    <location>
        <begin position="208"/>
        <end position="249"/>
    </location>
</feature>
<gene>
    <name evidence="7" type="ORF">HYDPIDRAFT_33127</name>
</gene>
<feature type="repeat" description="WD" evidence="5">
    <location>
        <begin position="166"/>
        <end position="207"/>
    </location>
</feature>
<evidence type="ECO:0000256" key="1">
    <source>
        <dbReference type="ARBA" id="ARBA00004123"/>
    </source>
</evidence>
<comment type="subcellular location">
    <subcellularLocation>
        <location evidence="1">Nucleus</location>
    </subcellularLocation>
</comment>
<name>A0A0C9V2N3_9AGAM</name>
<dbReference type="InterPro" id="IPR019775">
    <property type="entry name" value="WD40_repeat_CS"/>
</dbReference>
<evidence type="ECO:0000256" key="3">
    <source>
        <dbReference type="ARBA" id="ARBA00022737"/>
    </source>
</evidence>
<dbReference type="GO" id="GO:0034511">
    <property type="term" value="F:U3 snoRNA binding"/>
    <property type="evidence" value="ECO:0007669"/>
    <property type="project" value="InterPro"/>
</dbReference>
<dbReference type="PROSITE" id="PS50294">
    <property type="entry name" value="WD_REPEATS_REGION"/>
    <property type="match status" value="1"/>
</dbReference>
<evidence type="ECO:0000313" key="7">
    <source>
        <dbReference type="EMBL" id="KIJ59519.1"/>
    </source>
</evidence>
<dbReference type="GO" id="GO:0032040">
    <property type="term" value="C:small-subunit processome"/>
    <property type="evidence" value="ECO:0007669"/>
    <property type="project" value="TreeGrafter"/>
</dbReference>
<dbReference type="HOGENOM" id="CLU_014017_2_0_1"/>
<dbReference type="OrthoDB" id="189968at2759"/>
<sequence>MPDPFFASNENKKRKRSLGSGDAKQGSAMKLLRRDSSSRDSRQHSVKTCGVTQPKKRPADEELDSDRTDDDEVGIDDLNLRADVEPDSSGDEDIEETPAEKRLRLAKIYLENVEGLAEGEFDAAEVDKELISARLQQDVLEYSGKVHLFVADSGKQREVATNPMYIVGHTDEVVALAVGSDGRYLVSGGKDKKIGVWDIETNEWVKGFGGHKDLISSLSFRKGTRQLYTASYDRTLQLYNLSVMGYIETLFGHQDTIVALDALRGETVVSAGARDRTVRYWKIQEESQLVSRGGGRSAVSELLEGGAFEGLEEEEVEGEKKGKGRKSS</sequence>
<dbReference type="Gene3D" id="2.130.10.10">
    <property type="entry name" value="YVTN repeat-like/Quinoprotein amine dehydrogenase"/>
    <property type="match status" value="1"/>
</dbReference>
<dbReference type="InterPro" id="IPR039241">
    <property type="entry name" value="Rrp9-like"/>
</dbReference>
<evidence type="ECO:0000313" key="8">
    <source>
        <dbReference type="Proteomes" id="UP000053820"/>
    </source>
</evidence>
<keyword evidence="2 5" id="KW-0853">WD repeat</keyword>
<dbReference type="PROSITE" id="PS50082">
    <property type="entry name" value="WD_REPEATS_2"/>
    <property type="match status" value="3"/>
</dbReference>
<evidence type="ECO:0000256" key="2">
    <source>
        <dbReference type="ARBA" id="ARBA00022574"/>
    </source>
</evidence>
<keyword evidence="3" id="KW-0677">Repeat</keyword>
<dbReference type="PROSITE" id="PS00678">
    <property type="entry name" value="WD_REPEATS_1"/>
    <property type="match status" value="1"/>
</dbReference>
<evidence type="ECO:0000256" key="6">
    <source>
        <dbReference type="SAM" id="MobiDB-lite"/>
    </source>
</evidence>
<evidence type="ECO:0000256" key="4">
    <source>
        <dbReference type="ARBA" id="ARBA00023242"/>
    </source>
</evidence>
<feature type="region of interest" description="Disordered" evidence="6">
    <location>
        <begin position="309"/>
        <end position="328"/>
    </location>
</feature>
<dbReference type="Proteomes" id="UP000053820">
    <property type="component" value="Unassembled WGS sequence"/>
</dbReference>
<dbReference type="AlphaFoldDB" id="A0A0C9V2N3"/>
<feature type="compositionally biased region" description="Basic and acidic residues" evidence="6">
    <location>
        <begin position="32"/>
        <end position="43"/>
    </location>
</feature>
<accession>A0A0C9V2N3</accession>
<feature type="compositionally biased region" description="Acidic residues" evidence="6">
    <location>
        <begin position="85"/>
        <end position="97"/>
    </location>
</feature>